<dbReference type="Gene3D" id="2.60.40.10">
    <property type="entry name" value="Immunoglobulins"/>
    <property type="match status" value="1"/>
</dbReference>
<dbReference type="CDD" id="cd00063">
    <property type="entry name" value="FN3"/>
    <property type="match status" value="1"/>
</dbReference>
<dbReference type="InterPro" id="IPR017853">
    <property type="entry name" value="GH"/>
</dbReference>
<dbReference type="SUPFAM" id="SSF49265">
    <property type="entry name" value="Fibronectin type III"/>
    <property type="match status" value="1"/>
</dbReference>
<evidence type="ECO:0000313" key="2">
    <source>
        <dbReference type="EMBL" id="MDT0496425.1"/>
    </source>
</evidence>
<dbReference type="SUPFAM" id="SSF51445">
    <property type="entry name" value="(Trans)glycosidases"/>
    <property type="match status" value="1"/>
</dbReference>
<organism evidence="2 3">
    <name type="scientific">Banduia mediterranea</name>
    <dbReference type="NCBI Taxonomy" id="3075609"/>
    <lineage>
        <taxon>Bacteria</taxon>
        <taxon>Pseudomonadati</taxon>
        <taxon>Pseudomonadota</taxon>
        <taxon>Gammaproteobacteria</taxon>
        <taxon>Nevskiales</taxon>
        <taxon>Algiphilaceae</taxon>
        <taxon>Banduia</taxon>
    </lineage>
</organism>
<dbReference type="EMBL" id="JAVRIC010000003">
    <property type="protein sequence ID" value="MDT0496425.1"/>
    <property type="molecule type" value="Genomic_DNA"/>
</dbReference>
<dbReference type="SMART" id="SM00060">
    <property type="entry name" value="FN3"/>
    <property type="match status" value="1"/>
</dbReference>
<sequence length="700" mass="77298">MSTAPLPPPLPKPRMLRPALPRYAAALVPVLVTLLCGFAAPAWAAERLPHHGWILTQDDTAYNLTVIARMREYGVTHAQLSHRIVTRVDQFEDPEVVERVRLLASAIHAEGTQVLVWAQELGEERLSFCFDPEGADMQARMQRYRDLLTRIPEIDGVVISFGSAPSELSTVLPSCQAAQYARIAERYKAMIEAVSRVVMDEFGKQVFVRSFYHKGLEIPFLRAALAQTQRPITVMTKSEPNDFEPYYPLDPLIADVGAHPQFLELDCAGEYWGRSTIPFVAAEYFAQRYRETREKFAAGAEGRFIGSACRVDRYEHPAFGTLNEANIDAQALLVQDPDTDWREILAGFVSTRFGLAQGSAAAAELVGILQRSYWIGRKMYYAKGDWAYKKGSTLPESGLDALTLLLDKNIAQWNADYQPVTQQLLAPNRQTLLELLQEKSEAVALADRNLQALAGLRENLDAAAYAQLETLLLKQRLATEIWLHMSGAIFGQRHNSSHLESAARPWLPWHLGELERLAAALENGDYPQISDPYPFPPGDIRELIDNTRDPLLYMGTGSAPQWLAIDGIRLVEATADSVTVGWDAVAGVRYQVELTQTLPAYPQAYAGPAIAADGPVTLRIADLQPYTPYAFRLRAEADGQSMVSGDYPFWTHQTAAAGGDTPGHSGSGGGAMPSAALPLALLLALWRRHAGRRAAAGLRR</sequence>
<dbReference type="Proteomes" id="UP001254608">
    <property type="component" value="Unassembled WGS sequence"/>
</dbReference>
<accession>A0ABU2WEY1</accession>
<gene>
    <name evidence="2" type="ORF">RM530_03470</name>
</gene>
<name>A0ABU2WEY1_9GAMM</name>
<proteinExistence type="predicted"/>
<dbReference type="InterPro" id="IPR003961">
    <property type="entry name" value="FN3_dom"/>
</dbReference>
<dbReference type="InterPro" id="IPR036116">
    <property type="entry name" value="FN3_sf"/>
</dbReference>
<evidence type="ECO:0000313" key="3">
    <source>
        <dbReference type="Proteomes" id="UP001254608"/>
    </source>
</evidence>
<dbReference type="Gene3D" id="3.20.20.80">
    <property type="entry name" value="Glycosidases"/>
    <property type="match status" value="1"/>
</dbReference>
<dbReference type="PROSITE" id="PS50853">
    <property type="entry name" value="FN3"/>
    <property type="match status" value="1"/>
</dbReference>
<keyword evidence="3" id="KW-1185">Reference proteome</keyword>
<feature type="domain" description="Fibronectin type-III" evidence="1">
    <location>
        <begin position="564"/>
        <end position="658"/>
    </location>
</feature>
<dbReference type="RefSeq" id="WP_311363815.1">
    <property type="nucleotide sequence ID" value="NZ_JAVRIC010000003.1"/>
</dbReference>
<comment type="caution">
    <text evidence="2">The sequence shown here is derived from an EMBL/GenBank/DDBJ whole genome shotgun (WGS) entry which is preliminary data.</text>
</comment>
<evidence type="ECO:0000259" key="1">
    <source>
        <dbReference type="PROSITE" id="PS50853"/>
    </source>
</evidence>
<dbReference type="InterPro" id="IPR013783">
    <property type="entry name" value="Ig-like_fold"/>
</dbReference>
<protein>
    <submittedName>
        <fullName evidence="2">Fibronectin type III domain-containing protein</fullName>
    </submittedName>
</protein>
<reference evidence="2 3" key="1">
    <citation type="submission" date="2023-09" db="EMBL/GenBank/DDBJ databases">
        <authorList>
            <person name="Rey-Velasco X."/>
        </authorList>
    </citation>
    <scope>NUCLEOTIDE SEQUENCE [LARGE SCALE GENOMIC DNA]</scope>
    <source>
        <strain evidence="2 3">W345</strain>
    </source>
</reference>